<gene>
    <name evidence="1" type="ORF">CCR75_000252</name>
</gene>
<evidence type="ECO:0000313" key="1">
    <source>
        <dbReference type="EMBL" id="TDH65154.1"/>
    </source>
</evidence>
<evidence type="ECO:0000313" key="2">
    <source>
        <dbReference type="Proteomes" id="UP000294530"/>
    </source>
</evidence>
<sequence length="121" mass="13044">MASDRGSGCNPIALNVSDYNAAPSPADSIALDARAQFIVDNFSMLHVIGQMTQLAIGTVLYLNKTLNKISSVCILSSMLAHFSTPLLTFHMRDDTGGLSRNSVPLSCGSKRLVWKKTEATR</sequence>
<dbReference type="EMBL" id="SHOA02000002">
    <property type="protein sequence ID" value="TDH65154.1"/>
    <property type="molecule type" value="Genomic_DNA"/>
</dbReference>
<dbReference type="KEGG" id="blac:94344031"/>
<name>A0A976FEV4_BRELC</name>
<dbReference type="Proteomes" id="UP000294530">
    <property type="component" value="Unassembled WGS sequence"/>
</dbReference>
<proteinExistence type="predicted"/>
<dbReference type="GeneID" id="94344031"/>
<organism evidence="1 2">
    <name type="scientific">Bremia lactucae</name>
    <name type="common">Lettuce downy mildew</name>
    <dbReference type="NCBI Taxonomy" id="4779"/>
    <lineage>
        <taxon>Eukaryota</taxon>
        <taxon>Sar</taxon>
        <taxon>Stramenopiles</taxon>
        <taxon>Oomycota</taxon>
        <taxon>Peronosporomycetes</taxon>
        <taxon>Peronosporales</taxon>
        <taxon>Peronosporaceae</taxon>
        <taxon>Bremia</taxon>
    </lineage>
</organism>
<protein>
    <submittedName>
        <fullName evidence="1">Uncharacterized protein</fullName>
    </submittedName>
</protein>
<keyword evidence="2" id="KW-1185">Reference proteome</keyword>
<comment type="caution">
    <text evidence="1">The sequence shown here is derived from an EMBL/GenBank/DDBJ whole genome shotgun (WGS) entry which is preliminary data.</text>
</comment>
<dbReference type="RefSeq" id="XP_067814653.1">
    <property type="nucleotide sequence ID" value="XM_067958360.1"/>
</dbReference>
<dbReference type="AlphaFoldDB" id="A0A976FEV4"/>
<reference evidence="1 2" key="1">
    <citation type="journal article" date="2021" name="Genome Biol.">
        <title>AFLAP: assembly-free linkage analysis pipeline using k-mers from genome sequencing data.</title>
        <authorList>
            <person name="Fletcher K."/>
            <person name="Zhang L."/>
            <person name="Gil J."/>
            <person name="Han R."/>
            <person name="Cavanaugh K."/>
            <person name="Michelmore R."/>
        </authorList>
    </citation>
    <scope>NUCLEOTIDE SEQUENCE [LARGE SCALE GENOMIC DNA]</scope>
    <source>
        <strain evidence="1 2">SF5</strain>
    </source>
</reference>
<accession>A0A976FEV4</accession>